<sequence>MIVFRTLCSLKTGIHCLTRRPSRREILKALPDHKSFAFIIGDCIHHYHDQRNQRKGVPTRLPLHLCTCDETSSRQPSHHFRLIREHCLWAEAIVKECHHVPAIGGIVR</sequence>
<keyword evidence="2" id="KW-1185">Reference proteome</keyword>
<dbReference type="AlphaFoldDB" id="A0A016U1W7"/>
<comment type="caution">
    <text evidence="1">The sequence shown here is derived from an EMBL/GenBank/DDBJ whole genome shotgun (WGS) entry which is preliminary data.</text>
</comment>
<organism evidence="1 2">
    <name type="scientific">Ancylostoma ceylanicum</name>
    <dbReference type="NCBI Taxonomy" id="53326"/>
    <lineage>
        <taxon>Eukaryota</taxon>
        <taxon>Metazoa</taxon>
        <taxon>Ecdysozoa</taxon>
        <taxon>Nematoda</taxon>
        <taxon>Chromadorea</taxon>
        <taxon>Rhabditida</taxon>
        <taxon>Rhabditina</taxon>
        <taxon>Rhabditomorpha</taxon>
        <taxon>Strongyloidea</taxon>
        <taxon>Ancylostomatidae</taxon>
        <taxon>Ancylostomatinae</taxon>
        <taxon>Ancylostoma</taxon>
    </lineage>
</organism>
<dbReference type="Proteomes" id="UP000024635">
    <property type="component" value="Unassembled WGS sequence"/>
</dbReference>
<gene>
    <name evidence="1" type="primary">Acey_s0062.g3349</name>
    <name evidence="1" type="ORF">Y032_0062g3349</name>
</gene>
<name>A0A016U1W7_9BILA</name>
<proteinExistence type="predicted"/>
<protein>
    <submittedName>
        <fullName evidence="1">Uncharacterized protein</fullName>
    </submittedName>
</protein>
<evidence type="ECO:0000313" key="1">
    <source>
        <dbReference type="EMBL" id="EYC09095.1"/>
    </source>
</evidence>
<reference evidence="2" key="1">
    <citation type="journal article" date="2015" name="Nat. Genet.">
        <title>The genome and transcriptome of the zoonotic hookworm Ancylostoma ceylanicum identify infection-specific gene families.</title>
        <authorList>
            <person name="Schwarz E.M."/>
            <person name="Hu Y."/>
            <person name="Antoshechkin I."/>
            <person name="Miller M.M."/>
            <person name="Sternberg P.W."/>
            <person name="Aroian R.V."/>
        </authorList>
    </citation>
    <scope>NUCLEOTIDE SEQUENCE</scope>
    <source>
        <strain evidence="2">HY135</strain>
    </source>
</reference>
<accession>A0A016U1W7</accession>
<evidence type="ECO:0000313" key="2">
    <source>
        <dbReference type="Proteomes" id="UP000024635"/>
    </source>
</evidence>
<dbReference type="EMBL" id="JARK01001398">
    <property type="protein sequence ID" value="EYC09095.1"/>
    <property type="molecule type" value="Genomic_DNA"/>
</dbReference>